<proteinExistence type="predicted"/>
<dbReference type="InterPro" id="IPR005331">
    <property type="entry name" value="Sulfotransferase"/>
</dbReference>
<protein>
    <submittedName>
        <fullName evidence="1">Uncharacterized protein</fullName>
    </submittedName>
</protein>
<keyword evidence="2" id="KW-1185">Reference proteome</keyword>
<reference evidence="1" key="1">
    <citation type="submission" date="2021-10" db="EMBL/GenBank/DDBJ databases">
        <title>Tropical sea cucumber genome reveals ecological adaptation and Cuvierian tubules defense mechanism.</title>
        <authorList>
            <person name="Chen T."/>
        </authorList>
    </citation>
    <scope>NUCLEOTIDE SEQUENCE</scope>
    <source>
        <strain evidence="1">Nanhai2018</strain>
        <tissue evidence="1">Muscle</tissue>
    </source>
</reference>
<evidence type="ECO:0000313" key="2">
    <source>
        <dbReference type="Proteomes" id="UP001152320"/>
    </source>
</evidence>
<dbReference type="Proteomes" id="UP001152320">
    <property type="component" value="Chromosome 8"/>
</dbReference>
<evidence type="ECO:0000313" key="1">
    <source>
        <dbReference type="EMBL" id="KAJ8037203.1"/>
    </source>
</evidence>
<dbReference type="GO" id="GO:0008146">
    <property type="term" value="F:sulfotransferase activity"/>
    <property type="evidence" value="ECO:0007669"/>
    <property type="project" value="InterPro"/>
</dbReference>
<comment type="caution">
    <text evidence="1">The sequence shown here is derived from an EMBL/GenBank/DDBJ whole genome shotgun (WGS) entry which is preliminary data.</text>
</comment>
<accession>A0A9Q1C136</accession>
<dbReference type="EMBL" id="JAIZAY010000008">
    <property type="protein sequence ID" value="KAJ8037203.1"/>
    <property type="molecule type" value="Genomic_DNA"/>
</dbReference>
<sequence>MTELESSVRPCNVTKDIKSARVSHTRKIVFLRVPHSGSNFIETSFLFENPKLQPNDTCDNLYPATAWHRKEPFQSYHKFCTVRHPCSRLISLWKHLSKNDSHDGLSPHDAVELKQYTHNIDSFLDFFLSSEKSLEGNSELKLHSQVEILFDENGSFEADRLFVYEKWNQSIEYLVRIIEKDARKLKLPDTILNDQPECKDVYSPSAWSKLTTLYAMDLCVFGYSADIRETFIAPPYEWPPNVLNFRFAKCKKMIEKRRKSSENMHSSKTFNKTCYVHTYFQIHKAKNETKYMKEQNETLAAWRMAWSSAGWTPVVLTEQHAMQHPKYDEFRKKFWDLPTINNKGYELACFLRHVAMAAVGGGWMADYDVLPLRLLPCTELPNDGEYTTHERFVPSLVSGNGTEFTRVANLMANIEWQALPKEFTSPKGIPHVSDMICTRYFLTNGTIRGMKSVIEARVILTKPFQCNKTSRDTHLFSCPLSPVPPGLSLLPWAIHFSHRSVREIRNDNITFPEVDITRRDVSRSDVMTAAYKFIRNLCGFYADPREENVTR</sequence>
<gene>
    <name evidence="1" type="ORF">HOLleu_17959</name>
</gene>
<dbReference type="Pfam" id="PF03567">
    <property type="entry name" value="Sulfotransfer_2"/>
    <property type="match status" value="1"/>
</dbReference>
<name>A0A9Q1C136_HOLLE</name>
<dbReference type="AlphaFoldDB" id="A0A9Q1C136"/>
<organism evidence="1 2">
    <name type="scientific">Holothuria leucospilota</name>
    <name type="common">Black long sea cucumber</name>
    <name type="synonym">Mertensiothuria leucospilota</name>
    <dbReference type="NCBI Taxonomy" id="206669"/>
    <lineage>
        <taxon>Eukaryota</taxon>
        <taxon>Metazoa</taxon>
        <taxon>Echinodermata</taxon>
        <taxon>Eleutherozoa</taxon>
        <taxon>Echinozoa</taxon>
        <taxon>Holothuroidea</taxon>
        <taxon>Aspidochirotacea</taxon>
        <taxon>Aspidochirotida</taxon>
        <taxon>Holothuriidae</taxon>
        <taxon>Holothuria</taxon>
    </lineage>
</organism>
<dbReference type="GO" id="GO:0016020">
    <property type="term" value="C:membrane"/>
    <property type="evidence" value="ECO:0007669"/>
    <property type="project" value="InterPro"/>
</dbReference>